<dbReference type="Proteomes" id="UP000199039">
    <property type="component" value="Unassembled WGS sequence"/>
</dbReference>
<organism evidence="2 3">
    <name type="scientific">Sanguibacter gelidistatuariae</name>
    <dbReference type="NCBI Taxonomy" id="1814289"/>
    <lineage>
        <taxon>Bacteria</taxon>
        <taxon>Bacillati</taxon>
        <taxon>Actinomycetota</taxon>
        <taxon>Actinomycetes</taxon>
        <taxon>Micrococcales</taxon>
        <taxon>Sanguibacteraceae</taxon>
        <taxon>Sanguibacter</taxon>
    </lineage>
</organism>
<feature type="domain" description="HNH nuclease" evidence="1">
    <location>
        <begin position="189"/>
        <end position="238"/>
    </location>
</feature>
<sequence>MTSWVLSIDAEHPHHWDVAKRDLIWDLRTRRNIERGDTVYFWVAQRGLAGRGVVTADVVDSPPMGLPWDDAHETRYRGRIGFSRLEDYDGPKLTWTELSAGTGLGGAAHLAPKSSDSVVEANLAALFASGAPDQVAMSQTDEETLSVLNHPDADSLSEDRRELAFAQIRLRQGQPAFRNKLLKAYRRSCAVTGTTTDAVLEAAHILPYRGVHTNTLSNGILLRADVHTLFDRLLLTIVPRQNGTLVTRTSPSLGGHYAALDDQALAVVPSLSADLPSHEFLGAHAAQCGWLED</sequence>
<accession>A0A1G6Y166</accession>
<keyword evidence="2" id="KW-0378">Hydrolase</keyword>
<gene>
    <name evidence="2" type="ORF">SAMN05216410_0252</name>
</gene>
<dbReference type="EMBL" id="FMYH01000013">
    <property type="protein sequence ID" value="SDD84060.1"/>
    <property type="molecule type" value="Genomic_DNA"/>
</dbReference>
<dbReference type="AlphaFoldDB" id="A0A1G6Y166"/>
<dbReference type="STRING" id="1814289.SAMN05216410_0252"/>
<proteinExistence type="predicted"/>
<evidence type="ECO:0000313" key="2">
    <source>
        <dbReference type="EMBL" id="SDD84060.1"/>
    </source>
</evidence>
<dbReference type="RefSeq" id="WP_217629211.1">
    <property type="nucleotide sequence ID" value="NZ_FMYH01000013.1"/>
</dbReference>
<dbReference type="Pfam" id="PF13391">
    <property type="entry name" value="HNH_2"/>
    <property type="match status" value="1"/>
</dbReference>
<evidence type="ECO:0000259" key="1">
    <source>
        <dbReference type="Pfam" id="PF13391"/>
    </source>
</evidence>
<dbReference type="InterPro" id="IPR003615">
    <property type="entry name" value="HNH_nuc"/>
</dbReference>
<reference evidence="2 3" key="1">
    <citation type="submission" date="2016-09" db="EMBL/GenBank/DDBJ databases">
        <authorList>
            <person name="Capua I."/>
            <person name="De Benedictis P."/>
            <person name="Joannis T."/>
            <person name="Lombin L.H."/>
            <person name="Cattoli G."/>
        </authorList>
    </citation>
    <scope>NUCLEOTIDE SEQUENCE [LARGE SCALE GENOMIC DNA]</scope>
    <source>
        <strain evidence="2 3">ISLP-3</strain>
    </source>
</reference>
<keyword evidence="3" id="KW-1185">Reference proteome</keyword>
<dbReference type="GO" id="GO:0004519">
    <property type="term" value="F:endonuclease activity"/>
    <property type="evidence" value="ECO:0007669"/>
    <property type="project" value="UniProtKB-KW"/>
</dbReference>
<evidence type="ECO:0000313" key="3">
    <source>
        <dbReference type="Proteomes" id="UP000199039"/>
    </source>
</evidence>
<protein>
    <submittedName>
        <fullName evidence="2">HNH endonuclease</fullName>
    </submittedName>
</protein>
<name>A0A1G6Y166_9MICO</name>
<keyword evidence="2" id="KW-0255">Endonuclease</keyword>
<keyword evidence="2" id="KW-0540">Nuclease</keyword>